<gene>
    <name evidence="1" type="ORF">EDB92DRAFT_1908905</name>
</gene>
<dbReference type="Proteomes" id="UP001201163">
    <property type="component" value="Unassembled WGS sequence"/>
</dbReference>
<reference evidence="1" key="1">
    <citation type="submission" date="2022-01" db="EMBL/GenBank/DDBJ databases">
        <title>Comparative genomics reveals a dynamic genome evolution in the ectomycorrhizal milk-cap (Lactarius) mushrooms.</title>
        <authorList>
            <consortium name="DOE Joint Genome Institute"/>
            <person name="Lebreton A."/>
            <person name="Tang N."/>
            <person name="Kuo A."/>
            <person name="LaButti K."/>
            <person name="Drula E."/>
            <person name="Barry K."/>
            <person name="Clum A."/>
            <person name="Lipzen A."/>
            <person name="Mousain D."/>
            <person name="Ng V."/>
            <person name="Wang R."/>
            <person name="Wang X."/>
            <person name="Dai Y."/>
            <person name="Henrissat B."/>
            <person name="Grigoriev I.V."/>
            <person name="Guerin-Laguette A."/>
            <person name="Yu F."/>
            <person name="Martin F.M."/>
        </authorList>
    </citation>
    <scope>NUCLEOTIDE SEQUENCE</scope>
    <source>
        <strain evidence="1">QP</strain>
    </source>
</reference>
<accession>A0AAD4Q801</accession>
<evidence type="ECO:0000313" key="2">
    <source>
        <dbReference type="Proteomes" id="UP001201163"/>
    </source>
</evidence>
<dbReference type="EMBL" id="JAKELL010000216">
    <property type="protein sequence ID" value="KAH8978624.1"/>
    <property type="molecule type" value="Genomic_DNA"/>
</dbReference>
<name>A0AAD4Q801_9AGAM</name>
<keyword evidence="2" id="KW-1185">Reference proteome</keyword>
<proteinExistence type="predicted"/>
<sequence length="320" mass="35203">MPTSLLSLPVDVLLSIRDVISSAPFTSADPGLGLLAHLSLSQTCRRLRGIYVLSTPESEDLFWKRACIMAGYGRPMRREYPQSLPGFTPPDTPPPEVLSWKQIALLVTAHKRICEIRSCRNASCWPDDESHHQSASLAFHPLFYYLHFSAGAELDPAAVLHSLLPTHPDCRRKVYAPLCGHASAACTFVTSPPVQSITLLRPDSDCAIASVRNPDGCTLLDVNRLLGDLLPRSLANMRTVLSHYQTLLDDYRAPGGSFPEAMNCAPHRGFLGDHRYPYLDLSPEDIEAPDSPDVPMGPFIVRCESDVVHVDAVFGVLSHK</sequence>
<dbReference type="AlphaFoldDB" id="A0AAD4Q801"/>
<protein>
    <submittedName>
        <fullName evidence="1">Uncharacterized protein</fullName>
    </submittedName>
</protein>
<evidence type="ECO:0000313" key="1">
    <source>
        <dbReference type="EMBL" id="KAH8978624.1"/>
    </source>
</evidence>
<organism evidence="1 2">
    <name type="scientific">Lactarius akahatsu</name>
    <dbReference type="NCBI Taxonomy" id="416441"/>
    <lineage>
        <taxon>Eukaryota</taxon>
        <taxon>Fungi</taxon>
        <taxon>Dikarya</taxon>
        <taxon>Basidiomycota</taxon>
        <taxon>Agaricomycotina</taxon>
        <taxon>Agaricomycetes</taxon>
        <taxon>Russulales</taxon>
        <taxon>Russulaceae</taxon>
        <taxon>Lactarius</taxon>
    </lineage>
</organism>
<comment type="caution">
    <text evidence="1">The sequence shown here is derived from an EMBL/GenBank/DDBJ whole genome shotgun (WGS) entry which is preliminary data.</text>
</comment>